<proteinExistence type="inferred from homology"/>
<evidence type="ECO:0000259" key="7">
    <source>
        <dbReference type="Pfam" id="PF19290"/>
    </source>
</evidence>
<dbReference type="AlphaFoldDB" id="A0A0B0EPX4"/>
<dbReference type="InterPro" id="IPR002510">
    <property type="entry name" value="Metalloprtase-TldD/E_N"/>
</dbReference>
<dbReference type="InterPro" id="IPR045570">
    <property type="entry name" value="Metalloprtase-TldD/E_cen_dom"/>
</dbReference>
<dbReference type="PANTHER" id="PTHR30624">
    <property type="entry name" value="UNCHARACTERIZED PROTEIN TLDD AND PMBA"/>
    <property type="match status" value="1"/>
</dbReference>
<sequence>MEKLIKNALKSAKADHIEIRINEGRGTGVSYVGKELESIGESSMMGGCVRALINGGWGFVAFNDIENLPRYVKMACEQAMRVGNKDVSLAETGVINDVVKPQVDIDPADVSLIDKHDLCQKYNNIILSSKKVQTSCVRYVDSHSTLYFANLEGSFIVCENIFCGVSVMAMAKDGMDVQQAYNSIGDLRGYSNVENFEESCEEVTKRAVDLLSAKPVDAGKYTVIIDPKLCGVFTHEAFGHLSEADFIYENKKLCEIMKIGKRFGSDELSIVDDGTLVGEAGYNKYDSEGTPTQKTYLIKDGILTNRVHSRETAAKMNEKPTGNARAISYGCEPIVRMTNTYMEPRDQTFEEMLAGVDDGIYAKGSLGGQTNTEMFTFSAEEAYKIKDGKICEQVRDVVLTGNVFETLMNIDAIGNDLVLFGGLGGCGKGGQSPLRVSDGGPHIRIKDVTIGGR</sequence>
<evidence type="ECO:0000313" key="8">
    <source>
        <dbReference type="EMBL" id="KHE93203.1"/>
    </source>
</evidence>
<organism evidence="8 9">
    <name type="scientific">Candidatus Scalindua brodae</name>
    <dbReference type="NCBI Taxonomy" id="237368"/>
    <lineage>
        <taxon>Bacteria</taxon>
        <taxon>Pseudomonadati</taxon>
        <taxon>Planctomycetota</taxon>
        <taxon>Candidatus Brocadiia</taxon>
        <taxon>Candidatus Brocadiales</taxon>
        <taxon>Candidatus Scalinduaceae</taxon>
        <taxon>Candidatus Scalindua</taxon>
    </lineage>
</organism>
<feature type="domain" description="Metalloprotease TldD/E central" evidence="7">
    <location>
        <begin position="106"/>
        <end position="211"/>
    </location>
</feature>
<comment type="similarity">
    <text evidence="1">Belongs to the peptidase U62 family.</text>
</comment>
<evidence type="ECO:0000259" key="5">
    <source>
        <dbReference type="Pfam" id="PF01523"/>
    </source>
</evidence>
<evidence type="ECO:0000256" key="1">
    <source>
        <dbReference type="ARBA" id="ARBA00005836"/>
    </source>
</evidence>
<evidence type="ECO:0000313" key="9">
    <source>
        <dbReference type="Proteomes" id="UP000030652"/>
    </source>
</evidence>
<dbReference type="InterPro" id="IPR025502">
    <property type="entry name" value="TldD"/>
</dbReference>
<dbReference type="InterPro" id="IPR035068">
    <property type="entry name" value="TldD/PmbA_N"/>
</dbReference>
<dbReference type="InterPro" id="IPR045569">
    <property type="entry name" value="Metalloprtase-TldD/E_C"/>
</dbReference>
<dbReference type="GO" id="GO:0005829">
    <property type="term" value="C:cytosol"/>
    <property type="evidence" value="ECO:0007669"/>
    <property type="project" value="TreeGrafter"/>
</dbReference>
<dbReference type="GO" id="GO:0008237">
    <property type="term" value="F:metallopeptidase activity"/>
    <property type="evidence" value="ECO:0007669"/>
    <property type="project" value="UniProtKB-KW"/>
</dbReference>
<dbReference type="SUPFAM" id="SSF111283">
    <property type="entry name" value="Putative modulator of DNA gyrase, PmbA/TldD"/>
    <property type="match status" value="1"/>
</dbReference>
<dbReference type="Gene3D" id="3.30.2290.10">
    <property type="entry name" value="PmbA/TldD superfamily"/>
    <property type="match status" value="1"/>
</dbReference>
<accession>A0A0B0EPX4</accession>
<evidence type="ECO:0000256" key="2">
    <source>
        <dbReference type="ARBA" id="ARBA00022670"/>
    </source>
</evidence>
<dbReference type="PANTHER" id="PTHR30624:SF0">
    <property type="entry name" value="METALLOPROTEASE SLR0863"/>
    <property type="match status" value="1"/>
</dbReference>
<reference evidence="8 9" key="1">
    <citation type="submission" date="2014-10" db="EMBL/GenBank/DDBJ databases">
        <title>Draft genome of anammox bacterium scalindua brodae, obtained using differential coverage binning of sequence data from two enrichment reactors.</title>
        <authorList>
            <person name="Speth D.R."/>
            <person name="Russ L."/>
            <person name="Kartal B."/>
            <person name="Op den Camp H.J."/>
            <person name="Dutilh B.E."/>
            <person name="Jetten M.S."/>
        </authorList>
    </citation>
    <scope>NUCLEOTIDE SEQUENCE [LARGE SCALE GENOMIC DNA]</scope>
    <source>
        <strain evidence="8">RU1</strain>
    </source>
</reference>
<dbReference type="Pfam" id="PF19289">
    <property type="entry name" value="PmbA_TldD_3rd"/>
    <property type="match status" value="1"/>
</dbReference>
<dbReference type="PIRSF" id="PIRSF004919">
    <property type="entry name" value="TldD"/>
    <property type="match status" value="1"/>
</dbReference>
<keyword evidence="4" id="KW-0482">Metalloprotease</keyword>
<keyword evidence="3" id="KW-0378">Hydrolase</keyword>
<dbReference type="Pfam" id="PF19290">
    <property type="entry name" value="PmbA_TldD_2nd"/>
    <property type="match status" value="1"/>
</dbReference>
<evidence type="ECO:0000256" key="4">
    <source>
        <dbReference type="ARBA" id="ARBA00023049"/>
    </source>
</evidence>
<protein>
    <recommendedName>
        <fullName evidence="10">Peptidase</fullName>
    </recommendedName>
</protein>
<dbReference type="PATRIC" id="fig|237368.3.peg.1147"/>
<name>A0A0B0EPX4_9BACT</name>
<dbReference type="InterPro" id="IPR051463">
    <property type="entry name" value="Peptidase_U62_metallo"/>
</dbReference>
<dbReference type="InterPro" id="IPR036059">
    <property type="entry name" value="TldD/PmbA_sf"/>
</dbReference>
<feature type="domain" description="Metalloprotease TldD/E C-terminal" evidence="6">
    <location>
        <begin position="219"/>
        <end position="452"/>
    </location>
</feature>
<dbReference type="Pfam" id="PF01523">
    <property type="entry name" value="PmbA_TldD_1st"/>
    <property type="match status" value="1"/>
</dbReference>
<dbReference type="GO" id="GO:0006508">
    <property type="term" value="P:proteolysis"/>
    <property type="evidence" value="ECO:0007669"/>
    <property type="project" value="UniProtKB-KW"/>
</dbReference>
<evidence type="ECO:0008006" key="10">
    <source>
        <dbReference type="Google" id="ProtNLM"/>
    </source>
</evidence>
<comment type="caution">
    <text evidence="8">The sequence shown here is derived from an EMBL/GenBank/DDBJ whole genome shotgun (WGS) entry which is preliminary data.</text>
</comment>
<keyword evidence="2" id="KW-0645">Protease</keyword>
<feature type="domain" description="Metalloprotease TldD/E N-terminal" evidence="5">
    <location>
        <begin position="18"/>
        <end position="79"/>
    </location>
</feature>
<evidence type="ECO:0000259" key="6">
    <source>
        <dbReference type="Pfam" id="PF19289"/>
    </source>
</evidence>
<evidence type="ECO:0000256" key="3">
    <source>
        <dbReference type="ARBA" id="ARBA00022801"/>
    </source>
</evidence>
<dbReference type="eggNOG" id="COG0312">
    <property type="taxonomic scope" value="Bacteria"/>
</dbReference>
<dbReference type="Proteomes" id="UP000030652">
    <property type="component" value="Unassembled WGS sequence"/>
</dbReference>
<dbReference type="EMBL" id="JRYO01000069">
    <property type="protein sequence ID" value="KHE93203.1"/>
    <property type="molecule type" value="Genomic_DNA"/>
</dbReference>
<gene>
    <name evidence="8" type="ORF">SCABRO_01041</name>
</gene>